<dbReference type="Pfam" id="PF12612">
    <property type="entry name" value="TFCD_C"/>
    <property type="match status" value="1"/>
</dbReference>
<feature type="region of interest" description="Disordered" evidence="14">
    <location>
        <begin position="175"/>
        <end position="248"/>
    </location>
</feature>
<reference evidence="18" key="1">
    <citation type="submission" date="2022-11" db="UniProtKB">
        <authorList>
            <consortium name="WormBaseParasite"/>
        </authorList>
    </citation>
    <scope>IDENTIFICATION</scope>
</reference>
<keyword evidence="4" id="KW-0597">Phosphoprotein</keyword>
<keyword evidence="5" id="KW-0677">Repeat</keyword>
<dbReference type="Pfam" id="PF23579">
    <property type="entry name" value="ARM_TBCD"/>
    <property type="match status" value="1"/>
</dbReference>
<proteinExistence type="inferred from homology"/>
<keyword evidence="7" id="KW-0143">Chaperone</keyword>
<evidence type="ECO:0000256" key="7">
    <source>
        <dbReference type="ARBA" id="ARBA00023186"/>
    </source>
</evidence>
<feature type="compositionally biased region" description="Basic residues" evidence="14">
    <location>
        <begin position="204"/>
        <end position="232"/>
    </location>
</feature>
<dbReference type="GO" id="GO:0048487">
    <property type="term" value="F:beta-tubulin binding"/>
    <property type="evidence" value="ECO:0007669"/>
    <property type="project" value="InterPro"/>
</dbReference>
<evidence type="ECO:0000256" key="14">
    <source>
        <dbReference type="SAM" id="MobiDB-lite"/>
    </source>
</evidence>
<protein>
    <recommendedName>
        <fullName evidence="11">Beta-catenin-like protein 1</fullName>
    </recommendedName>
    <alternativeName>
        <fullName evidence="12">Nuclear-associated protein</fullName>
    </alternativeName>
    <alternativeName>
        <fullName evidence="3">Tubulin-specific chaperone D</fullName>
    </alternativeName>
</protein>
<keyword evidence="17" id="KW-1185">Reference proteome</keyword>
<feature type="coiled-coil region" evidence="13">
    <location>
        <begin position="41"/>
        <end position="75"/>
    </location>
</feature>
<dbReference type="Pfam" id="PF25767">
    <property type="entry name" value="ARM_TBCD_2nd"/>
    <property type="match status" value="1"/>
</dbReference>
<dbReference type="InterPro" id="IPR013180">
    <property type="entry name" value="CTNNBL1_N"/>
</dbReference>
<dbReference type="GO" id="GO:0034333">
    <property type="term" value="P:adherens junction assembly"/>
    <property type="evidence" value="ECO:0007669"/>
    <property type="project" value="TreeGrafter"/>
</dbReference>
<dbReference type="Proteomes" id="UP000887581">
    <property type="component" value="Unplaced"/>
</dbReference>
<evidence type="ECO:0000256" key="9">
    <source>
        <dbReference type="ARBA" id="ARBA00058456"/>
    </source>
</evidence>
<feature type="domain" description="Beta-catenin-like protein 1 N-terminal" evidence="16">
    <location>
        <begin position="1458"/>
        <end position="1564"/>
    </location>
</feature>
<feature type="domain" description="CBF1-interacting co-repressor CIR N-terminal" evidence="15">
    <location>
        <begin position="39"/>
        <end position="75"/>
    </location>
</feature>
<evidence type="ECO:0000256" key="5">
    <source>
        <dbReference type="ARBA" id="ARBA00022737"/>
    </source>
</evidence>
<dbReference type="PANTHER" id="PTHR12658:SF0">
    <property type="entry name" value="TUBULIN-SPECIFIC CHAPERONE D"/>
    <property type="match status" value="1"/>
</dbReference>
<evidence type="ECO:0000256" key="3">
    <source>
        <dbReference type="ARBA" id="ARBA00015003"/>
    </source>
</evidence>
<evidence type="ECO:0000313" key="18">
    <source>
        <dbReference type="WBParaSite" id="sdigi.contig60.g3265.t1"/>
    </source>
</evidence>
<comment type="subunit">
    <text evidence="10">Component of the PRP19-CDC5L splicing complex composed of a core complex comprising a homotetramer of PRPF19, CDC5L, PLRG1 and BCAS2, and at least three less stably associated proteins CTNNBL1, CWC15 and HSPA8. Interacts directly with CWC15 and CDC5L in the complex. Interacts with AICDA; the interaction is important for the antibody diversification activity of AICDA. Interacts with PRPF31 (via its NLS). Interacts (via its N-terminal NLS) with KPNA1 and KPNA2.</text>
</comment>
<evidence type="ECO:0000256" key="12">
    <source>
        <dbReference type="ARBA" id="ARBA00083862"/>
    </source>
</evidence>
<dbReference type="Gene3D" id="1.25.10.10">
    <property type="entry name" value="Leucine-rich Repeat Variant"/>
    <property type="match status" value="3"/>
</dbReference>
<evidence type="ECO:0000256" key="8">
    <source>
        <dbReference type="ARBA" id="ARBA00023242"/>
    </source>
</evidence>
<accession>A0A915Q586</accession>
<keyword evidence="8" id="KW-0539">Nucleus</keyword>
<dbReference type="FunFam" id="1.25.10.10:FF:001136">
    <property type="entry name" value="Beta-catenin-like protein 1"/>
    <property type="match status" value="1"/>
</dbReference>
<dbReference type="GO" id="GO:0000226">
    <property type="term" value="P:microtubule cytoskeleton organization"/>
    <property type="evidence" value="ECO:0007669"/>
    <property type="project" value="TreeGrafter"/>
</dbReference>
<dbReference type="GO" id="GO:0007021">
    <property type="term" value="P:tubulin complex assembly"/>
    <property type="evidence" value="ECO:0007669"/>
    <property type="project" value="InterPro"/>
</dbReference>
<evidence type="ECO:0000256" key="6">
    <source>
        <dbReference type="ARBA" id="ARBA00023054"/>
    </source>
</evidence>
<dbReference type="GO" id="GO:0016328">
    <property type="term" value="C:lateral plasma membrane"/>
    <property type="evidence" value="ECO:0007669"/>
    <property type="project" value="TreeGrafter"/>
</dbReference>
<dbReference type="InterPro" id="IPR016024">
    <property type="entry name" value="ARM-type_fold"/>
</dbReference>
<evidence type="ECO:0000259" key="15">
    <source>
        <dbReference type="SMART" id="SM01083"/>
    </source>
</evidence>
<dbReference type="GO" id="GO:0007023">
    <property type="term" value="P:post-chaperonin tubulin folding pathway"/>
    <property type="evidence" value="ECO:0007669"/>
    <property type="project" value="InterPro"/>
</dbReference>
<dbReference type="PANTHER" id="PTHR12658">
    <property type="entry name" value="BETA-TUBULIN COFACTOR D"/>
    <property type="match status" value="1"/>
</dbReference>
<keyword evidence="6 13" id="KW-0175">Coiled coil</keyword>
<dbReference type="WBParaSite" id="sdigi.contig60.g3265.t1">
    <property type="protein sequence ID" value="sdigi.contig60.g3265.t1"/>
    <property type="gene ID" value="sdigi.contig60.g3265"/>
</dbReference>
<evidence type="ECO:0000259" key="16">
    <source>
        <dbReference type="SMART" id="SM01156"/>
    </source>
</evidence>
<feature type="compositionally biased region" description="Polar residues" evidence="14">
    <location>
        <begin position="180"/>
        <end position="191"/>
    </location>
</feature>
<dbReference type="SUPFAM" id="SSF48371">
    <property type="entry name" value="ARM repeat"/>
    <property type="match status" value="3"/>
</dbReference>
<dbReference type="InterPro" id="IPR011989">
    <property type="entry name" value="ARM-like"/>
</dbReference>
<evidence type="ECO:0000256" key="1">
    <source>
        <dbReference type="ARBA" id="ARBA00004123"/>
    </source>
</evidence>
<dbReference type="SMART" id="SM01156">
    <property type="entry name" value="DUF1716"/>
    <property type="match status" value="1"/>
</dbReference>
<dbReference type="InterPro" id="IPR033162">
    <property type="entry name" value="TBCD"/>
</dbReference>
<dbReference type="InterPro" id="IPR019339">
    <property type="entry name" value="CIR_N_dom"/>
</dbReference>
<dbReference type="GO" id="GO:0005634">
    <property type="term" value="C:nucleus"/>
    <property type="evidence" value="ECO:0007669"/>
    <property type="project" value="UniProtKB-SubCell"/>
</dbReference>
<dbReference type="GO" id="GO:0070830">
    <property type="term" value="P:bicellular tight junction assembly"/>
    <property type="evidence" value="ECO:0007669"/>
    <property type="project" value="TreeGrafter"/>
</dbReference>
<evidence type="ECO:0000256" key="10">
    <source>
        <dbReference type="ARBA" id="ARBA00061776"/>
    </source>
</evidence>
<evidence type="ECO:0000313" key="17">
    <source>
        <dbReference type="Proteomes" id="UP000887581"/>
    </source>
</evidence>
<organism evidence="17 18">
    <name type="scientific">Setaria digitata</name>
    <dbReference type="NCBI Taxonomy" id="48799"/>
    <lineage>
        <taxon>Eukaryota</taxon>
        <taxon>Metazoa</taxon>
        <taxon>Ecdysozoa</taxon>
        <taxon>Nematoda</taxon>
        <taxon>Chromadorea</taxon>
        <taxon>Rhabditida</taxon>
        <taxon>Spirurina</taxon>
        <taxon>Spiruromorpha</taxon>
        <taxon>Filarioidea</taxon>
        <taxon>Setariidae</taxon>
        <taxon>Setaria</taxon>
    </lineage>
</organism>
<dbReference type="InterPro" id="IPR058033">
    <property type="entry name" value="ARM_TBCD_2nd"/>
</dbReference>
<evidence type="ECO:0000256" key="13">
    <source>
        <dbReference type="SAM" id="Coils"/>
    </source>
</evidence>
<name>A0A915Q586_9BILA</name>
<dbReference type="GO" id="GO:0005096">
    <property type="term" value="F:GTPase activator activity"/>
    <property type="evidence" value="ECO:0007669"/>
    <property type="project" value="InterPro"/>
</dbReference>
<sequence length="1963" mass="223481">MEEEVPSILDIDVRVPQIGRQFSRVMCNEKKMNILPKKKWHVRTKENVARVRRDQKKAKEEEQRVIERARLAEQEHKVNLLRQNAERMEIPFGSSRSEVDDGNTQFISSSGHVNLFLGMEMESLKNLGVGNREYELEKKKEQEDYEKKIGILQYLGQGSNELTKEKPWYEKISVKKDNGNKSTKSKGQSSLVGMFRERVDNAHSKKKEHIKKHKDKASLHKKHRKKSKHHCSSLKALSSEDESSGLERISKKKKLEKLRQERLDREEKERKRLTNLLTPLDAKLTRSKELPYLPSMCWPPCQYRYRRQQGVRRSFFHWAPSELLTGKIRLSWARMREKVLLDVVPGLPLTDSLVQDAVLQSQKTFAEMHRQEIVSIIDVVPSFATSQRDKENRFERFRYLLDLYQEQPSLLDPFMESMINKLLGYIKLLESEQTKFDDISNVAFELLAHISKVRGYKVFLSLLPHEMKYFEKVLLSLERYADSTADMDSRYILLLWMHAAALLLSLVGSREDTRKKYLKKLVDACVSAVENCEGKWSINSKLVGSLRLLAAILKKGDREDLLTIANKVLKAMHQLGDLENSDFIVKKLTVKVVQRLGMIAKWRYDLQNRSLNIESHGFIKCQNFSALKVEDYADEVYEIPYAELEVVLNTILKAMRDRDTDIRWAGAKGIGRIVSRLPKYLANDVLCNIIKFNFNSHSGNAAWHGGCLAIAELARRGFLPLERLPDIAEILLNALVFEEPQGHHALGASVRDAACYICWSLARAFRPADLKKHVEQIATCLVCVALFDREINVRRAASAAFQENVGRQGTFPNGIDVLTKIDYFAVGHRSRCYLEISYQIAKYSMYTRPIIEHLTSFKIIHWDEEIRMLAAEALHRLCALDPCFVSAQVLGKLVALVNNESLIMRQGGIVAVAATLSGLKRCGALLDKKLYENVAHIPSMVYPLCKKRTRSLSSTLMRRAMNFFIKSLSSVIPRKLIKTEDWLCCLELNFCDENKDIRKGACQAGIAFFRLYINNADAEFLMLRIRQVYLPQVVAAKVESDREGIAALLSVIPNEVLLLSTSSDSFAAEIIRTLIFILNGRSGLDTTWAYGRRSCVEAATRIVESVGIESLGDTAELLDCLINSLDDYTMDKRGDVGRVLREEAMKALAVILPLIQNCLKSSSRISEAICKIIQQSIEKIDATRECAALVMKKILQSGLKGIQDEQILREIYLDNGSNLDWRLPSCFKRLALLLKSSYYRYFALSGFVISAGGVTESTMRGASDALLSAISDIRESRQELETYLQCFASILINNAGVLRVIQPLLRTLEQILSAQLLECFEMDPDSSPSLRKIVDRVAIEATVKGSAQKVRICISVLCHFLHFSSSSQVWQKSASLVIRTLRSRYPIMRRNAAEQLYECLVSECDSSSETETNKRLELLNLLSETKWNITGDEQYFVKVSRLVPSKRPRVEIANMSTATTTPEDILAALERDESQAVVVDEVAVKRIVMQLEKRCLKNREMRIKYGDEASKFMESEVELNEAIQEMHALATQPDLYELLVDYGATTTLLQLLAHENSDIIAAVINLLQELTDVDTLHESEGGAGKLIDVLVADQLIETLVQQSIERLDETIKDEADAIHNALSVIENVLDFRPTFADICVEQGLFAWLLRRGTQRGVLDANKMFASELLSLLLQSTELARKRLTEKVDGFDLLLRALATYKRHDPGSADEREHMENLFNAVCAALMYAPNRQKFLDGEGLQLMNLMLRERKQSRESALKVLDYATNGAEGKSNCAKFIDILGLRTIFPLFMRTPSKQKRKDSTPDEHEEHVLASLLRSCSEEGRSRIFLKFNEHEFEKVDRAVELVLKYQERVDRFDARQANLTQKSKLSDDEIEQLYVDKLDAGLYTLQRIILILADVCGNAPPGCRSRAIKLFQMRTGNGKLSKHLVPVLEEYEINLGAEADEERRRIRQLIARLNTMDKN</sequence>
<comment type="function">
    <text evidence="9">Component of the PRP19-CDC5L complex that forms an integral part of the spliceosome and is required for activating pre-mRNA splicing. Participates in AID/AICDA-mediated somatic hypermutation (SHM) and class-switch recombination (CSR), 2 processes resulting in the production of high-affinity, mutated isotype-switched antibodies.</text>
</comment>
<evidence type="ECO:0000256" key="2">
    <source>
        <dbReference type="ARBA" id="ARBA00006853"/>
    </source>
</evidence>
<dbReference type="InterPro" id="IPR022577">
    <property type="entry name" value="TBCD_C"/>
</dbReference>
<comment type="subcellular location">
    <subcellularLocation>
        <location evidence="1">Nucleus</location>
    </subcellularLocation>
</comment>
<dbReference type="Pfam" id="PF08216">
    <property type="entry name" value="CTNNBL"/>
    <property type="match status" value="1"/>
</dbReference>
<evidence type="ECO:0000256" key="11">
    <source>
        <dbReference type="ARBA" id="ARBA00070106"/>
    </source>
</evidence>
<comment type="similarity">
    <text evidence="2">Belongs to the TBCD family.</text>
</comment>
<dbReference type="SMART" id="SM01083">
    <property type="entry name" value="Cir_N"/>
    <property type="match status" value="1"/>
</dbReference>
<evidence type="ECO:0000256" key="4">
    <source>
        <dbReference type="ARBA" id="ARBA00022553"/>
    </source>
</evidence>